<evidence type="ECO:0000313" key="1">
    <source>
        <dbReference type="EMBL" id="MFC3293615.1"/>
    </source>
</evidence>
<gene>
    <name evidence="1" type="ORF">ACFOEI_16285</name>
</gene>
<organism evidence="1 2">
    <name type="scientific">Modicisalibacter luteus</name>
    <dbReference type="NCBI Taxonomy" id="453962"/>
    <lineage>
        <taxon>Bacteria</taxon>
        <taxon>Pseudomonadati</taxon>
        <taxon>Pseudomonadota</taxon>
        <taxon>Gammaproteobacteria</taxon>
        <taxon>Oceanospirillales</taxon>
        <taxon>Halomonadaceae</taxon>
        <taxon>Modicisalibacter</taxon>
    </lineage>
</organism>
<name>A0ABV7M5R0_9GAMM</name>
<sequence length="307" mass="34951">MVSEQLNQTIKALQRPERDVPVRPLPEHRVDAELAPTYQDLKATLGVPWVGVITQAVAHYRPFFVEAWRQFQPSARSHYFESCCDAIRLTAWEQAGDAFDIESRTGSLRQLGYSDTELAQIRATLDVFDYGNPKYLVLATAIQQSLCHGRKLGGDPAQNRRDSMPRAPIYQTDPIPTMIEEHHAVESLNAVYEDIKATLNLPFVNSDYKAMGRWPSYLALAWGDLKPSIDSDPYVRIRQLIHEQAIATAEKLPHTYFLDRTRAIQAGLSEEQTDELMQVISLFQWLLSGLILNVTHFKLAMREKTNK</sequence>
<dbReference type="EMBL" id="JBHRUH010000031">
    <property type="protein sequence ID" value="MFC3293615.1"/>
    <property type="molecule type" value="Genomic_DNA"/>
</dbReference>
<dbReference type="Pfam" id="PF10778">
    <property type="entry name" value="DehI"/>
    <property type="match status" value="1"/>
</dbReference>
<comment type="caution">
    <text evidence="1">The sequence shown here is derived from an EMBL/GenBank/DDBJ whole genome shotgun (WGS) entry which is preliminary data.</text>
</comment>
<dbReference type="InterPro" id="IPR029032">
    <property type="entry name" value="AhpD-like"/>
</dbReference>
<dbReference type="InterPro" id="IPR019714">
    <property type="entry name" value="2-haloacid_dehalogenase_DehI"/>
</dbReference>
<dbReference type="Proteomes" id="UP001595640">
    <property type="component" value="Unassembled WGS sequence"/>
</dbReference>
<accession>A0ABV7M5R0</accession>
<evidence type="ECO:0000313" key="2">
    <source>
        <dbReference type="Proteomes" id="UP001595640"/>
    </source>
</evidence>
<dbReference type="RefSeq" id="WP_019017884.1">
    <property type="nucleotide sequence ID" value="NZ_BMXD01000001.1"/>
</dbReference>
<reference evidence="2" key="1">
    <citation type="journal article" date="2019" name="Int. J. Syst. Evol. Microbiol.">
        <title>The Global Catalogue of Microorganisms (GCM) 10K type strain sequencing project: providing services to taxonomists for standard genome sequencing and annotation.</title>
        <authorList>
            <consortium name="The Broad Institute Genomics Platform"/>
            <consortium name="The Broad Institute Genome Sequencing Center for Infectious Disease"/>
            <person name="Wu L."/>
            <person name="Ma J."/>
        </authorList>
    </citation>
    <scope>NUCLEOTIDE SEQUENCE [LARGE SCALE GENOMIC DNA]</scope>
    <source>
        <strain evidence="2">KCTC 12847</strain>
    </source>
</reference>
<proteinExistence type="predicted"/>
<dbReference type="Gene3D" id="1.20.1290.10">
    <property type="entry name" value="AhpD-like"/>
    <property type="match status" value="1"/>
</dbReference>
<keyword evidence="2" id="KW-1185">Reference proteome</keyword>
<protein>
    <submittedName>
        <fullName evidence="1">Halocarboxylic acid dehydrogenase DehI family protein</fullName>
    </submittedName>
</protein>